<sequence>MIKFNKFNVTNGTDKAKVHYSLDYRCDGRACVTIFAKDYDRALGRIFFEEYINNTDTMTDYFDKGRVVLFADHPLYAAARARAEDVAAEQKAKYEARRASWNLAAA</sequence>
<organism evidence="1">
    <name type="scientific">uncultured Caudovirales phage</name>
    <dbReference type="NCBI Taxonomy" id="2100421"/>
    <lineage>
        <taxon>Viruses</taxon>
        <taxon>Duplodnaviria</taxon>
        <taxon>Heunggongvirae</taxon>
        <taxon>Uroviricota</taxon>
        <taxon>Caudoviricetes</taxon>
        <taxon>Peduoviridae</taxon>
        <taxon>Maltschvirus</taxon>
        <taxon>Maltschvirus maltsch</taxon>
    </lineage>
</organism>
<accession>A0A6J5S3I9</accession>
<reference evidence="1" key="1">
    <citation type="submission" date="2020-05" db="EMBL/GenBank/DDBJ databases">
        <authorList>
            <person name="Chiriac C."/>
            <person name="Salcher M."/>
            <person name="Ghai R."/>
            <person name="Kavagutti S V."/>
        </authorList>
    </citation>
    <scope>NUCLEOTIDE SEQUENCE</scope>
</reference>
<name>A0A6J5S3I9_9CAUD</name>
<evidence type="ECO:0000313" key="1">
    <source>
        <dbReference type="EMBL" id="CAB4202559.1"/>
    </source>
</evidence>
<protein>
    <submittedName>
        <fullName evidence="1">Uncharacterized protein</fullName>
    </submittedName>
</protein>
<proteinExistence type="predicted"/>
<gene>
    <name evidence="1" type="ORF">UFOVP1374_29</name>
</gene>
<dbReference type="EMBL" id="LR797321">
    <property type="protein sequence ID" value="CAB4202559.1"/>
    <property type="molecule type" value="Genomic_DNA"/>
</dbReference>